<organism evidence="1 2">
    <name type="scientific">[Ruminococcus] torques ATCC 27756</name>
    <dbReference type="NCBI Taxonomy" id="411460"/>
    <lineage>
        <taxon>Bacteria</taxon>
        <taxon>Bacillati</taxon>
        <taxon>Bacillota</taxon>
        <taxon>Clostridia</taxon>
        <taxon>Lachnospirales</taxon>
        <taxon>Lachnospiraceae</taxon>
        <taxon>Mediterraneibacter</taxon>
    </lineage>
</organism>
<reference evidence="1 2" key="2">
    <citation type="submission" date="2007-04" db="EMBL/GenBank/DDBJ databases">
        <title>Draft genome sequence of Ruminococcus torques (ATCC 27756).</title>
        <authorList>
            <person name="Sudarsanam P."/>
            <person name="Ley R."/>
            <person name="Guruge J."/>
            <person name="Turnbaugh P.J."/>
            <person name="Mahowald M."/>
            <person name="Liep D."/>
            <person name="Gordon J."/>
        </authorList>
    </citation>
    <scope>NUCLEOTIDE SEQUENCE [LARGE SCALE GENOMIC DNA]</scope>
    <source>
        <strain evidence="1 2">ATCC 27756</strain>
    </source>
</reference>
<dbReference type="AlphaFoldDB" id="A5KKC6"/>
<dbReference type="EMBL" id="AAVP02000001">
    <property type="protein sequence ID" value="EDK25779.1"/>
    <property type="molecule type" value="Genomic_DNA"/>
</dbReference>
<name>A5KKC6_9FIRM</name>
<evidence type="ECO:0000313" key="2">
    <source>
        <dbReference type="Proteomes" id="UP000003577"/>
    </source>
</evidence>
<comment type="caution">
    <text evidence="1">The sequence shown here is derived from an EMBL/GenBank/DDBJ whole genome shotgun (WGS) entry which is preliminary data.</text>
</comment>
<dbReference type="Proteomes" id="UP000003577">
    <property type="component" value="Unassembled WGS sequence"/>
</dbReference>
<proteinExistence type="predicted"/>
<reference evidence="1 2" key="1">
    <citation type="submission" date="2007-03" db="EMBL/GenBank/DDBJ databases">
        <authorList>
            <person name="Fulton L."/>
            <person name="Clifton S."/>
            <person name="Fulton B."/>
            <person name="Xu J."/>
            <person name="Minx P."/>
            <person name="Pepin K.H."/>
            <person name="Johnson M."/>
            <person name="Thiruvilangam P."/>
            <person name="Bhonagiri V."/>
            <person name="Nash W.E."/>
            <person name="Mardis E.R."/>
            <person name="Wilson R.K."/>
        </authorList>
    </citation>
    <scope>NUCLEOTIDE SEQUENCE [LARGE SCALE GENOMIC DNA]</scope>
    <source>
        <strain evidence="1 2">ATCC 27756</strain>
    </source>
</reference>
<sequence length="38" mass="4475">MAAYLIFSSICSNDVRIKCVWGKTELNKLQREWKGRDD</sequence>
<accession>A5KKC6</accession>
<gene>
    <name evidence="1" type="ORF">RUMTOR_00678</name>
</gene>
<dbReference type="HOGENOM" id="CLU_3332582_0_0_9"/>
<dbReference type="PaxDb" id="411460-RUMTOR_00678"/>
<protein>
    <submittedName>
        <fullName evidence="1">Uncharacterized protein</fullName>
    </submittedName>
</protein>
<evidence type="ECO:0000313" key="1">
    <source>
        <dbReference type="EMBL" id="EDK25779.1"/>
    </source>
</evidence>